<organism evidence="2 3">
    <name type="scientific">Dryococelus australis</name>
    <dbReference type="NCBI Taxonomy" id="614101"/>
    <lineage>
        <taxon>Eukaryota</taxon>
        <taxon>Metazoa</taxon>
        <taxon>Ecdysozoa</taxon>
        <taxon>Arthropoda</taxon>
        <taxon>Hexapoda</taxon>
        <taxon>Insecta</taxon>
        <taxon>Pterygota</taxon>
        <taxon>Neoptera</taxon>
        <taxon>Polyneoptera</taxon>
        <taxon>Phasmatodea</taxon>
        <taxon>Verophasmatodea</taxon>
        <taxon>Anareolatae</taxon>
        <taxon>Phasmatidae</taxon>
        <taxon>Eurycanthinae</taxon>
        <taxon>Dryococelus</taxon>
    </lineage>
</organism>
<dbReference type="Proteomes" id="UP001159363">
    <property type="component" value="Chromosome 3"/>
</dbReference>
<dbReference type="InterPro" id="IPR004875">
    <property type="entry name" value="DDE_SF_endonuclease_dom"/>
</dbReference>
<keyword evidence="3" id="KW-1185">Reference proteome</keyword>
<gene>
    <name evidence="2" type="ORF">PR048_007874</name>
</gene>
<feature type="domain" description="DDE-1" evidence="1">
    <location>
        <begin position="172"/>
        <end position="255"/>
    </location>
</feature>
<accession>A0ABQ9HWC7</accession>
<reference evidence="2 3" key="1">
    <citation type="submission" date="2023-02" db="EMBL/GenBank/DDBJ databases">
        <title>LHISI_Scaffold_Assembly.</title>
        <authorList>
            <person name="Stuart O.P."/>
            <person name="Cleave R."/>
            <person name="Magrath M.J.L."/>
            <person name="Mikheyev A.S."/>
        </authorList>
    </citation>
    <scope>NUCLEOTIDE SEQUENCE [LARGE SCALE GENOMIC DNA]</scope>
    <source>
        <strain evidence="2">Daus_M_001</strain>
        <tissue evidence="2">Leg muscle</tissue>
    </source>
</reference>
<evidence type="ECO:0000313" key="3">
    <source>
        <dbReference type="Proteomes" id="UP001159363"/>
    </source>
</evidence>
<evidence type="ECO:0000313" key="2">
    <source>
        <dbReference type="EMBL" id="KAJ8888384.1"/>
    </source>
</evidence>
<name>A0ABQ9HWC7_9NEOP</name>
<dbReference type="Pfam" id="PF03184">
    <property type="entry name" value="DDE_1"/>
    <property type="match status" value="1"/>
</dbReference>
<evidence type="ECO:0000259" key="1">
    <source>
        <dbReference type="Pfam" id="PF03184"/>
    </source>
</evidence>
<dbReference type="EMBL" id="JARBHB010000003">
    <property type="protein sequence ID" value="KAJ8888384.1"/>
    <property type="molecule type" value="Genomic_DNA"/>
</dbReference>
<comment type="caution">
    <text evidence="2">The sequence shown here is derived from an EMBL/GenBank/DDBJ whole genome shotgun (WGS) entry which is preliminary data.</text>
</comment>
<proteinExistence type="predicted"/>
<protein>
    <recommendedName>
        <fullName evidence="1">DDE-1 domain-containing protein</fullName>
    </recommendedName>
</protein>
<sequence length="332" mass="37304">MGRVNCGTWRANKTASVSHIPRRTLCDHLKAGSFVRKLGRQTYLSVAEENELRERIFRMYDIGMPLYAKLIQRTALNYCAMNNITHPFDPINASKLGNGYFFSSNDILTLQTERRKIFLEYGLMERPELIYNINEKGYVLARRGAKRVHFVAPKHAENATVVTCANTIGTAIPPTILLKGQRLKPAMICLKGSMTTALFIRWLEHFARYKVDGKALLILDGASSHLDANIVRAADQCGIILYCLSSNTIHELQPASCRDDKLLLACDRKKDFRLAMSTLGLMLSKVWARSAPNIVSGFRAMKIYPFDPHQIPDEVFAPSADTEMPHGDVANT</sequence>